<dbReference type="AlphaFoldDB" id="A0A1D1ZDA4"/>
<accession>A0A1D1ZDA4</accession>
<protein>
    <submittedName>
        <fullName evidence="1">Pyridoxamine 5'-phosphate oxidase YLR456W</fullName>
    </submittedName>
</protein>
<proteinExistence type="predicted"/>
<organism evidence="1">
    <name type="scientific">Anthurium amnicola</name>
    <dbReference type="NCBI Taxonomy" id="1678845"/>
    <lineage>
        <taxon>Eukaryota</taxon>
        <taxon>Viridiplantae</taxon>
        <taxon>Streptophyta</taxon>
        <taxon>Embryophyta</taxon>
        <taxon>Tracheophyta</taxon>
        <taxon>Spermatophyta</taxon>
        <taxon>Magnoliopsida</taxon>
        <taxon>Liliopsida</taxon>
        <taxon>Araceae</taxon>
        <taxon>Pothoideae</taxon>
        <taxon>Potheae</taxon>
        <taxon>Anthurium</taxon>
    </lineage>
</organism>
<sequence>FPRYCNLWVYKNMSDSKTDILKLYSPEDLSPEDLPPEELLKLIKKEKKVPATTNIVATPSNINELDEKNDIDLLVTFISLYSTKLVHKAKPEWKLDENDTPIFLNMKSNSFAKIIEGPFMSSILHKESYVENDVDDDLTFAQAHVENLKRLFKGFPQTILTQLDDILNGVVKLLAALDTAEWKERENHLNSYVCYYFFEEQSMQPKLRTFYFNIDVKTFKIFIPITIVIGEGKHRRTVPGPPKEEVKKKFVMKYFDSVNNIDAVQMNNNREFINKMIDKWTKDARKEVEELFKPETVKV</sequence>
<name>A0A1D1ZDA4_9ARAE</name>
<reference evidence="1" key="1">
    <citation type="submission" date="2015-07" db="EMBL/GenBank/DDBJ databases">
        <title>Transcriptome Assembly of Anthurium amnicola.</title>
        <authorList>
            <person name="Suzuki J."/>
        </authorList>
    </citation>
    <scope>NUCLEOTIDE SEQUENCE</scope>
</reference>
<dbReference type="EMBL" id="GDJX01003048">
    <property type="protein sequence ID" value="JAT64888.1"/>
    <property type="molecule type" value="Transcribed_RNA"/>
</dbReference>
<gene>
    <name evidence="1" type="primary">YLR456W_0</name>
    <name evidence="1" type="ORF">g.24751</name>
</gene>
<feature type="non-terminal residue" evidence="1">
    <location>
        <position position="1"/>
    </location>
</feature>
<evidence type="ECO:0000313" key="1">
    <source>
        <dbReference type="EMBL" id="JAT64888.1"/>
    </source>
</evidence>